<organism evidence="5 6">
    <name type="scientific">Persicimonas caeni</name>
    <dbReference type="NCBI Taxonomy" id="2292766"/>
    <lineage>
        <taxon>Bacteria</taxon>
        <taxon>Deltaproteobacteria</taxon>
        <taxon>Bradymonadales</taxon>
        <taxon>Bradymonadaceae</taxon>
        <taxon>Persicimonas</taxon>
    </lineage>
</organism>
<evidence type="ECO:0000259" key="4">
    <source>
        <dbReference type="Pfam" id="PF13458"/>
    </source>
</evidence>
<gene>
    <name evidence="5" type="ORF">FIV42_26000</name>
</gene>
<name>A0A4Y6Q0W0_PERCE</name>
<evidence type="ECO:0000313" key="5">
    <source>
        <dbReference type="EMBL" id="QDG54069.1"/>
    </source>
</evidence>
<reference evidence="5 6" key="1">
    <citation type="submission" date="2019-06" db="EMBL/GenBank/DDBJ databases">
        <title>Persicimonas caeni gen. nov., sp. nov., a predatory bacterium isolated from solar saltern.</title>
        <authorList>
            <person name="Wang S."/>
        </authorList>
    </citation>
    <scope>NUCLEOTIDE SEQUENCE [LARGE SCALE GENOMIC DNA]</scope>
    <source>
        <strain evidence="5 6">YN101</strain>
    </source>
</reference>
<dbReference type="PANTHER" id="PTHR30483:SF6">
    <property type="entry name" value="PERIPLASMIC BINDING PROTEIN OF ABC TRANSPORTER FOR NATURAL AMINO ACIDS"/>
    <property type="match status" value="1"/>
</dbReference>
<feature type="domain" description="Leucine-binding protein" evidence="4">
    <location>
        <begin position="45"/>
        <end position="221"/>
    </location>
</feature>
<dbReference type="AlphaFoldDB" id="A0A4Y6Q0W0"/>
<dbReference type="RefSeq" id="WP_141200514.1">
    <property type="nucleotide sequence ID" value="NZ_CP041186.1"/>
</dbReference>
<evidence type="ECO:0000256" key="2">
    <source>
        <dbReference type="ARBA" id="ARBA00022729"/>
    </source>
</evidence>
<dbReference type="Proteomes" id="UP000315995">
    <property type="component" value="Chromosome"/>
</dbReference>
<feature type="signal peptide" evidence="3">
    <location>
        <begin position="1"/>
        <end position="25"/>
    </location>
</feature>
<protein>
    <recommendedName>
        <fullName evidence="4">Leucine-binding protein domain-containing protein</fullName>
    </recommendedName>
</protein>
<proteinExistence type="inferred from homology"/>
<accession>A0A4Y6Q0W0</accession>
<dbReference type="Gene3D" id="3.40.50.2300">
    <property type="match status" value="4"/>
</dbReference>
<evidence type="ECO:0000313" key="6">
    <source>
        <dbReference type="Proteomes" id="UP000315995"/>
    </source>
</evidence>
<dbReference type="Pfam" id="PF13458">
    <property type="entry name" value="Peripla_BP_6"/>
    <property type="match status" value="2"/>
</dbReference>
<sequence length="427" mass="45882">MRTGAIIWVGILTVLCLLAAPVAHAQDASADPSSAAKSSKKRFAIGVALPLSGEYAPVGKQVLESIELAARDLGVRLVSKDTEGTPVGAIEAVRELAKDDEILAVLGPIGRRESRAAAQIAQREGIPLFSYASSDAVNRAGNWVYRLRLTPAEQARQLADAVRTHLSDQKRVGILFPESNYGREAAVAFATRFAALGGEVSAVASYPEKTTDFRKPLDELVGKRVHLGKRARYGKRRADGDGYAKIRRKASVDFDLLFIPDFHGRISRLLPFLPQAGLQTGEGGKGTAVQMLGLAGWQGSSMKLTGAHAAGAIYTDLFVGDADGGRSEDFATMFEGKTGRRPVDLDAEVFDSAWMVAKLLQKAQKRHQAAANKPSTAELRLFLANQLPRKPEFSGVSGDLGFGQQGAPVRPVKLYQFDVDGTVTPFR</sequence>
<accession>A0A5B8YBV6</accession>
<dbReference type="SUPFAM" id="SSF53822">
    <property type="entry name" value="Periplasmic binding protein-like I"/>
    <property type="match status" value="1"/>
</dbReference>
<feature type="domain" description="Leucine-binding protein" evidence="4">
    <location>
        <begin position="283"/>
        <end position="420"/>
    </location>
</feature>
<dbReference type="InterPro" id="IPR028081">
    <property type="entry name" value="Leu-bd"/>
</dbReference>
<dbReference type="PANTHER" id="PTHR30483">
    <property type="entry name" value="LEUCINE-SPECIFIC-BINDING PROTEIN"/>
    <property type="match status" value="1"/>
</dbReference>
<dbReference type="OrthoDB" id="5410879at2"/>
<keyword evidence="2 3" id="KW-0732">Signal</keyword>
<keyword evidence="6" id="KW-1185">Reference proteome</keyword>
<evidence type="ECO:0000256" key="1">
    <source>
        <dbReference type="ARBA" id="ARBA00010062"/>
    </source>
</evidence>
<dbReference type="InterPro" id="IPR051010">
    <property type="entry name" value="BCAA_transport"/>
</dbReference>
<dbReference type="EMBL" id="CP041186">
    <property type="protein sequence ID" value="QDG54069.1"/>
    <property type="molecule type" value="Genomic_DNA"/>
</dbReference>
<dbReference type="InterPro" id="IPR028082">
    <property type="entry name" value="Peripla_BP_I"/>
</dbReference>
<feature type="chain" id="PRO_5030106829" description="Leucine-binding protein domain-containing protein" evidence="3">
    <location>
        <begin position="26"/>
        <end position="427"/>
    </location>
</feature>
<dbReference type="CDD" id="cd06339">
    <property type="entry name" value="PBP1_YraM_LppC_lipoprotein-like"/>
    <property type="match status" value="1"/>
</dbReference>
<evidence type="ECO:0000256" key="3">
    <source>
        <dbReference type="SAM" id="SignalP"/>
    </source>
</evidence>
<comment type="similarity">
    <text evidence="1">Belongs to the leucine-binding protein family.</text>
</comment>